<gene>
    <name evidence="1" type="ORF">R1CP_28420</name>
</gene>
<evidence type="ECO:0000313" key="1">
    <source>
        <dbReference type="EMBL" id="ANS30319.1"/>
    </source>
</evidence>
<name>A0A1B1KCK5_RHOOP</name>
<sequence length="45" mass="4692">MTEPLIAGGSSKSTASKRSNTMSDSFLTLLEALTTLIDFIGSVAE</sequence>
<dbReference type="Proteomes" id="UP000186108">
    <property type="component" value="Chromosome"/>
</dbReference>
<dbReference type="AlphaFoldDB" id="A0A1B1KCK5"/>
<protein>
    <submittedName>
        <fullName evidence="1">Uncharacterized protein</fullName>
    </submittedName>
</protein>
<dbReference type="EMBL" id="CP009111">
    <property type="protein sequence ID" value="ANS30319.1"/>
    <property type="molecule type" value="Genomic_DNA"/>
</dbReference>
<reference evidence="1 2" key="1">
    <citation type="submission" date="2014-07" db="EMBL/GenBank/DDBJ databases">
        <authorList>
            <person name="Zhang J.E."/>
            <person name="Yang H."/>
            <person name="Guo J."/>
            <person name="Deng Z."/>
            <person name="Luo H."/>
            <person name="Luo M."/>
            <person name="Zhao B."/>
        </authorList>
    </citation>
    <scope>NUCLEOTIDE SEQUENCE [LARGE SCALE GENOMIC DNA]</scope>
    <source>
        <strain evidence="1 2">1CP</strain>
    </source>
</reference>
<organism evidence="1 2">
    <name type="scientific">Rhodococcus opacus</name>
    <name type="common">Nocardia opaca</name>
    <dbReference type="NCBI Taxonomy" id="37919"/>
    <lineage>
        <taxon>Bacteria</taxon>
        <taxon>Bacillati</taxon>
        <taxon>Actinomycetota</taxon>
        <taxon>Actinomycetes</taxon>
        <taxon>Mycobacteriales</taxon>
        <taxon>Nocardiaceae</taxon>
        <taxon>Rhodococcus</taxon>
    </lineage>
</organism>
<proteinExistence type="predicted"/>
<accession>A0A1B1KCK5</accession>
<evidence type="ECO:0000313" key="2">
    <source>
        <dbReference type="Proteomes" id="UP000186108"/>
    </source>
</evidence>
<dbReference type="PATRIC" id="fig|37919.13.peg.5946"/>